<feature type="compositionally biased region" description="Polar residues" evidence="1">
    <location>
        <begin position="53"/>
        <end position="66"/>
    </location>
</feature>
<evidence type="ECO:0000313" key="3">
    <source>
        <dbReference type="Proteomes" id="UP001604336"/>
    </source>
</evidence>
<sequence length="134" mass="14428">MIAPNPSSMFLMSPPRFWLKSLTIVSATLPPRPLTRSPMAPPATTDKVAVGTPATTNKVSEGTPYTTDKVADCTTDKVADEYLKAFDAEFVKVDESILVELMKYCLTRGAILTEVSGLRVARGHALAVAPLLPH</sequence>
<reference evidence="3" key="1">
    <citation type="submission" date="2024-07" db="EMBL/GenBank/DDBJ databases">
        <title>Two chromosome-level genome assemblies of Korean endemic species Abeliophyllum distichum and Forsythia ovata (Oleaceae).</title>
        <authorList>
            <person name="Jang H."/>
        </authorList>
    </citation>
    <scope>NUCLEOTIDE SEQUENCE [LARGE SCALE GENOMIC DNA]</scope>
</reference>
<organism evidence="2 3">
    <name type="scientific">Abeliophyllum distichum</name>
    <dbReference type="NCBI Taxonomy" id="126358"/>
    <lineage>
        <taxon>Eukaryota</taxon>
        <taxon>Viridiplantae</taxon>
        <taxon>Streptophyta</taxon>
        <taxon>Embryophyta</taxon>
        <taxon>Tracheophyta</taxon>
        <taxon>Spermatophyta</taxon>
        <taxon>Magnoliopsida</taxon>
        <taxon>eudicotyledons</taxon>
        <taxon>Gunneridae</taxon>
        <taxon>Pentapetalae</taxon>
        <taxon>asterids</taxon>
        <taxon>lamiids</taxon>
        <taxon>Lamiales</taxon>
        <taxon>Oleaceae</taxon>
        <taxon>Forsythieae</taxon>
        <taxon>Abeliophyllum</taxon>
    </lineage>
</organism>
<name>A0ABD1P9D1_9LAMI</name>
<dbReference type="EMBL" id="JBFOLK010000014">
    <property type="protein sequence ID" value="KAL2459968.1"/>
    <property type="molecule type" value="Genomic_DNA"/>
</dbReference>
<accession>A0ABD1P9D1</accession>
<dbReference type="Proteomes" id="UP001604336">
    <property type="component" value="Unassembled WGS sequence"/>
</dbReference>
<proteinExistence type="predicted"/>
<feature type="region of interest" description="Disordered" evidence="1">
    <location>
        <begin position="33"/>
        <end position="66"/>
    </location>
</feature>
<dbReference type="AlphaFoldDB" id="A0ABD1P9D1"/>
<gene>
    <name evidence="2" type="ORF">Adt_43388</name>
</gene>
<evidence type="ECO:0000313" key="2">
    <source>
        <dbReference type="EMBL" id="KAL2459968.1"/>
    </source>
</evidence>
<evidence type="ECO:0000256" key="1">
    <source>
        <dbReference type="SAM" id="MobiDB-lite"/>
    </source>
</evidence>
<protein>
    <submittedName>
        <fullName evidence="2">Uncharacterized protein</fullName>
    </submittedName>
</protein>
<keyword evidence="3" id="KW-1185">Reference proteome</keyword>
<comment type="caution">
    <text evidence="2">The sequence shown here is derived from an EMBL/GenBank/DDBJ whole genome shotgun (WGS) entry which is preliminary data.</text>
</comment>